<evidence type="ECO:0000256" key="9">
    <source>
        <dbReference type="SAM" id="MobiDB-lite"/>
    </source>
</evidence>
<evidence type="ECO:0000259" key="10">
    <source>
        <dbReference type="Pfam" id="PF01555"/>
    </source>
</evidence>
<protein>
    <recommendedName>
        <fullName evidence="8">Methyltransferase</fullName>
        <ecNumber evidence="8">2.1.1.-</ecNumber>
    </recommendedName>
</protein>
<dbReference type="InterPro" id="IPR002941">
    <property type="entry name" value="DNA_methylase_N4/N6"/>
</dbReference>
<dbReference type="InterPro" id="IPR001091">
    <property type="entry name" value="RM_Methyltransferase"/>
</dbReference>
<evidence type="ECO:0000256" key="2">
    <source>
        <dbReference type="ARBA" id="ARBA00022603"/>
    </source>
</evidence>
<keyword evidence="12" id="KW-1185">Reference proteome</keyword>
<keyword evidence="6" id="KW-0238">DNA-binding</keyword>
<dbReference type="Gene3D" id="3.40.50.150">
    <property type="entry name" value="Vaccinia Virus protein VP39"/>
    <property type="match status" value="1"/>
</dbReference>
<evidence type="ECO:0000256" key="5">
    <source>
        <dbReference type="ARBA" id="ARBA00022747"/>
    </source>
</evidence>
<sequence>MSNLFYESPDVTLFHGDAFSVVNSLEKESVDCVVTSPPYWRQRDYSGHPDQWGQEESIGLYVDHLVYLFSAIMPKLKPHGVVWLNLGDKRVDGQLCGVPWMVAKDMQTDGWCLRSAVIWNKPNGMPESCLDRVSQNYEQVFMFSRRVDHFFDLDPLRVLYDGDRTPSRRARSGHTNKRNSATGEWSGAHNGRNPGSVWSIPTQPFPGSHEAVMPPELARRCIVSSCPPGGVVFDPFHGSGTTGKVAVETGRRYIGGDINESYLALSLRTRLQNATLF</sequence>
<dbReference type="PROSITE" id="PS00093">
    <property type="entry name" value="N4_MTASE"/>
    <property type="match status" value="1"/>
</dbReference>
<dbReference type="RefSeq" id="WP_284612705.1">
    <property type="nucleotide sequence ID" value="NZ_JASNUO010000006.1"/>
</dbReference>
<dbReference type="PANTHER" id="PTHR13370:SF3">
    <property type="entry name" value="TRNA (GUANINE(10)-N2)-METHYLTRANSFERASE HOMOLOG"/>
    <property type="match status" value="1"/>
</dbReference>
<dbReference type="EMBL" id="JASNUO010000006">
    <property type="protein sequence ID" value="MDK4247798.1"/>
    <property type="molecule type" value="Genomic_DNA"/>
</dbReference>
<reference evidence="11 12" key="1">
    <citation type="submission" date="2023-05" db="EMBL/GenBank/DDBJ databases">
        <title>Metabolic capabilities are highly conserved among human nasal-associated Corynebacterium species in pangenomic analyses.</title>
        <authorList>
            <person name="Tran T.H."/>
            <person name="Roberts A.Q."/>
            <person name="Escapa I.F."/>
            <person name="Gao W."/>
            <person name="Conlan S."/>
            <person name="Kong H."/>
            <person name="Segre J.A."/>
            <person name="Kelly M.S."/>
            <person name="Lemon K.P."/>
        </authorList>
    </citation>
    <scope>NUCLEOTIDE SEQUENCE [LARGE SCALE GENOMIC DNA]</scope>
    <source>
        <strain evidence="11 12">KPL3802</strain>
    </source>
</reference>
<evidence type="ECO:0000256" key="1">
    <source>
        <dbReference type="ARBA" id="ARBA00010203"/>
    </source>
</evidence>
<dbReference type="Proteomes" id="UP001239414">
    <property type="component" value="Unassembled WGS sequence"/>
</dbReference>
<evidence type="ECO:0000256" key="6">
    <source>
        <dbReference type="ARBA" id="ARBA00023125"/>
    </source>
</evidence>
<comment type="similarity">
    <text evidence="1">Belongs to the N(4)/N(6)-methyltransferase family. N(4) subfamily.</text>
</comment>
<feature type="compositionally biased region" description="Basic residues" evidence="9">
    <location>
        <begin position="167"/>
        <end position="177"/>
    </location>
</feature>
<accession>A0ABT7FQE2</accession>
<keyword evidence="3" id="KW-0808">Transferase</keyword>
<comment type="caution">
    <text evidence="11">The sequence shown here is derived from an EMBL/GenBank/DDBJ whole genome shotgun (WGS) entry which is preliminary data.</text>
</comment>
<dbReference type="PANTHER" id="PTHR13370">
    <property type="entry name" value="RNA METHYLASE-RELATED"/>
    <property type="match status" value="1"/>
</dbReference>
<dbReference type="InterPro" id="IPR029063">
    <property type="entry name" value="SAM-dependent_MTases_sf"/>
</dbReference>
<gene>
    <name evidence="11" type="ORF">QPX34_07130</name>
</gene>
<organism evidence="11 12">
    <name type="scientific">Corynebacterium accolens</name>
    <dbReference type="NCBI Taxonomy" id="38284"/>
    <lineage>
        <taxon>Bacteria</taxon>
        <taxon>Bacillati</taxon>
        <taxon>Actinomycetota</taxon>
        <taxon>Actinomycetes</taxon>
        <taxon>Mycobacteriales</taxon>
        <taxon>Corynebacteriaceae</taxon>
        <taxon>Corynebacterium</taxon>
    </lineage>
</organism>
<dbReference type="Pfam" id="PF01555">
    <property type="entry name" value="N6_N4_Mtase"/>
    <property type="match status" value="1"/>
</dbReference>
<evidence type="ECO:0000313" key="11">
    <source>
        <dbReference type="EMBL" id="MDK4247798.1"/>
    </source>
</evidence>
<evidence type="ECO:0000256" key="7">
    <source>
        <dbReference type="ARBA" id="ARBA00049120"/>
    </source>
</evidence>
<keyword evidence="2" id="KW-0489">Methyltransferase</keyword>
<comment type="catalytic activity">
    <reaction evidence="7">
        <text>a 2'-deoxycytidine in DNA + S-adenosyl-L-methionine = an N(4)-methyl-2'-deoxycytidine in DNA + S-adenosyl-L-homocysteine + H(+)</text>
        <dbReference type="Rhea" id="RHEA:16857"/>
        <dbReference type="Rhea" id="RHEA-COMP:11369"/>
        <dbReference type="Rhea" id="RHEA-COMP:13674"/>
        <dbReference type="ChEBI" id="CHEBI:15378"/>
        <dbReference type="ChEBI" id="CHEBI:57856"/>
        <dbReference type="ChEBI" id="CHEBI:59789"/>
        <dbReference type="ChEBI" id="CHEBI:85452"/>
        <dbReference type="ChEBI" id="CHEBI:137933"/>
        <dbReference type="EC" id="2.1.1.113"/>
    </reaction>
</comment>
<dbReference type="SUPFAM" id="SSF53335">
    <property type="entry name" value="S-adenosyl-L-methionine-dependent methyltransferases"/>
    <property type="match status" value="1"/>
</dbReference>
<keyword evidence="4" id="KW-0949">S-adenosyl-L-methionine</keyword>
<evidence type="ECO:0000256" key="4">
    <source>
        <dbReference type="ARBA" id="ARBA00022691"/>
    </source>
</evidence>
<proteinExistence type="inferred from homology"/>
<dbReference type="InterPro" id="IPR017985">
    <property type="entry name" value="MeTrfase_CN4_CS"/>
</dbReference>
<dbReference type="PRINTS" id="PR00508">
    <property type="entry name" value="S21N4MTFRASE"/>
</dbReference>
<keyword evidence="5" id="KW-0680">Restriction system</keyword>
<evidence type="ECO:0000256" key="8">
    <source>
        <dbReference type="RuleBase" id="RU362026"/>
    </source>
</evidence>
<feature type="region of interest" description="Disordered" evidence="9">
    <location>
        <begin position="164"/>
        <end position="193"/>
    </location>
</feature>
<evidence type="ECO:0000256" key="3">
    <source>
        <dbReference type="ARBA" id="ARBA00022679"/>
    </source>
</evidence>
<feature type="domain" description="DNA methylase N-4/N-6" evidence="10">
    <location>
        <begin position="30"/>
        <end position="266"/>
    </location>
</feature>
<name>A0ABT7FQE2_9CORY</name>
<dbReference type="EC" id="2.1.1.-" evidence="8"/>
<evidence type="ECO:0000313" key="12">
    <source>
        <dbReference type="Proteomes" id="UP001239414"/>
    </source>
</evidence>